<dbReference type="SUPFAM" id="SSF55874">
    <property type="entry name" value="ATPase domain of HSP90 chaperone/DNA topoisomerase II/histidine kinase"/>
    <property type="match status" value="1"/>
</dbReference>
<comment type="cofactor">
    <cofactor evidence="2">
        <name>[4Fe-4S] cluster</name>
        <dbReference type="ChEBI" id="CHEBI:49883"/>
    </cofactor>
</comment>
<evidence type="ECO:0000313" key="21">
    <source>
        <dbReference type="Proteomes" id="UP001250214"/>
    </source>
</evidence>
<feature type="coiled-coil region" evidence="16">
    <location>
        <begin position="190"/>
        <end position="217"/>
    </location>
</feature>
<comment type="caution">
    <text evidence="20">The sequence shown here is derived from an EMBL/GenBank/DDBJ whole genome shotgun (WGS) entry which is preliminary data.</text>
</comment>
<evidence type="ECO:0000259" key="19">
    <source>
        <dbReference type="PROSITE" id="PS50109"/>
    </source>
</evidence>
<feature type="transmembrane region" description="Helical" evidence="18">
    <location>
        <begin position="94"/>
        <end position="117"/>
    </location>
</feature>
<keyword evidence="12" id="KW-0902">Two-component regulatory system</keyword>
<feature type="region of interest" description="Disordered" evidence="17">
    <location>
        <begin position="1"/>
        <end position="25"/>
    </location>
</feature>
<feature type="transmembrane region" description="Helical" evidence="18">
    <location>
        <begin position="123"/>
        <end position="143"/>
    </location>
</feature>
<evidence type="ECO:0000256" key="16">
    <source>
        <dbReference type="SAM" id="Coils"/>
    </source>
</evidence>
<keyword evidence="16" id="KW-0175">Coiled coil</keyword>
<proteinExistence type="predicted"/>
<dbReference type="PIRSF" id="PIRSF037434">
    <property type="entry name" value="STHK_ChrS"/>
    <property type="match status" value="1"/>
</dbReference>
<keyword evidence="11" id="KW-0408">Iron</keyword>
<evidence type="ECO:0000256" key="10">
    <source>
        <dbReference type="ARBA" id="ARBA00022777"/>
    </source>
</evidence>
<dbReference type="Gene3D" id="3.30.565.10">
    <property type="entry name" value="Histidine kinase-like ATPase, C-terminal domain"/>
    <property type="match status" value="1"/>
</dbReference>
<feature type="transmembrane region" description="Helical" evidence="18">
    <location>
        <begin position="37"/>
        <end position="56"/>
    </location>
</feature>
<keyword evidence="21" id="KW-1185">Reference proteome</keyword>
<feature type="transmembrane region" description="Helical" evidence="18">
    <location>
        <begin position="62"/>
        <end position="82"/>
    </location>
</feature>
<comment type="catalytic activity">
    <reaction evidence="1">
        <text>ATP + protein L-histidine = ADP + protein N-phospho-L-histidine.</text>
        <dbReference type="EC" id="2.7.13.3"/>
    </reaction>
</comment>
<dbReference type="InterPro" id="IPR036890">
    <property type="entry name" value="HATPase_C_sf"/>
</dbReference>
<keyword evidence="13" id="KW-0411">Iron-sulfur</keyword>
<evidence type="ECO:0000256" key="8">
    <source>
        <dbReference type="ARBA" id="ARBA00022679"/>
    </source>
</evidence>
<evidence type="ECO:0000256" key="17">
    <source>
        <dbReference type="SAM" id="MobiDB-lite"/>
    </source>
</evidence>
<evidence type="ECO:0000256" key="9">
    <source>
        <dbReference type="ARBA" id="ARBA00022723"/>
    </source>
</evidence>
<keyword evidence="18" id="KW-1133">Transmembrane helix</keyword>
<keyword evidence="18" id="KW-0812">Transmembrane</keyword>
<dbReference type="InterPro" id="IPR003594">
    <property type="entry name" value="HATPase_dom"/>
</dbReference>
<evidence type="ECO:0000256" key="11">
    <source>
        <dbReference type="ARBA" id="ARBA00023004"/>
    </source>
</evidence>
<dbReference type="SMART" id="SM00387">
    <property type="entry name" value="HATPase_c"/>
    <property type="match status" value="1"/>
</dbReference>
<dbReference type="RefSeq" id="WP_310913806.1">
    <property type="nucleotide sequence ID" value="NZ_JAVLVT010000010.1"/>
</dbReference>
<evidence type="ECO:0000313" key="20">
    <source>
        <dbReference type="EMBL" id="MDS1272234.1"/>
    </source>
</evidence>
<protein>
    <recommendedName>
        <fullName evidence="5">Oxygen sensor histidine kinase NreB</fullName>
        <ecNumber evidence="4">2.7.13.3</ecNumber>
    </recommendedName>
    <alternativeName>
        <fullName evidence="15">Nitrogen regulation protein B</fullName>
    </alternativeName>
</protein>
<evidence type="ECO:0000256" key="6">
    <source>
        <dbReference type="ARBA" id="ARBA00022485"/>
    </source>
</evidence>
<reference evidence="21" key="1">
    <citation type="submission" date="2023-07" db="EMBL/GenBank/DDBJ databases">
        <title>Novel species in the genus Lipingzhangella isolated from Sambhar Salt Lake.</title>
        <authorList>
            <person name="Jiya N."/>
            <person name="Kajale S."/>
            <person name="Sharma A."/>
        </authorList>
    </citation>
    <scope>NUCLEOTIDE SEQUENCE [LARGE SCALE GENOMIC DNA]</scope>
    <source>
        <strain evidence="21">LS1_29</strain>
    </source>
</reference>
<evidence type="ECO:0000256" key="4">
    <source>
        <dbReference type="ARBA" id="ARBA00012438"/>
    </source>
</evidence>
<accession>A0ABU2HA81</accession>
<gene>
    <name evidence="20" type="ORF">RIF23_18250</name>
</gene>
<dbReference type="CDD" id="cd16917">
    <property type="entry name" value="HATPase_UhpB-NarQ-NarX-like"/>
    <property type="match status" value="1"/>
</dbReference>
<evidence type="ECO:0000256" key="12">
    <source>
        <dbReference type="ARBA" id="ARBA00023012"/>
    </source>
</evidence>
<organism evidence="20 21">
    <name type="scientific">Lipingzhangella rawalii</name>
    <dbReference type="NCBI Taxonomy" id="2055835"/>
    <lineage>
        <taxon>Bacteria</taxon>
        <taxon>Bacillati</taxon>
        <taxon>Actinomycetota</taxon>
        <taxon>Actinomycetes</taxon>
        <taxon>Streptosporangiales</taxon>
        <taxon>Nocardiopsidaceae</taxon>
        <taxon>Lipingzhangella</taxon>
    </lineage>
</organism>
<keyword evidence="7" id="KW-0963">Cytoplasm</keyword>
<evidence type="ECO:0000256" key="14">
    <source>
        <dbReference type="ARBA" id="ARBA00024827"/>
    </source>
</evidence>
<dbReference type="PROSITE" id="PS50109">
    <property type="entry name" value="HIS_KIN"/>
    <property type="match status" value="1"/>
</dbReference>
<evidence type="ECO:0000256" key="1">
    <source>
        <dbReference type="ARBA" id="ARBA00000085"/>
    </source>
</evidence>
<dbReference type="Proteomes" id="UP001250214">
    <property type="component" value="Unassembled WGS sequence"/>
</dbReference>
<dbReference type="InterPro" id="IPR050482">
    <property type="entry name" value="Sensor_HK_TwoCompSys"/>
</dbReference>
<evidence type="ECO:0000256" key="13">
    <source>
        <dbReference type="ARBA" id="ARBA00023014"/>
    </source>
</evidence>
<dbReference type="EC" id="2.7.13.3" evidence="4"/>
<evidence type="ECO:0000256" key="18">
    <source>
        <dbReference type="SAM" id="Phobius"/>
    </source>
</evidence>
<dbReference type="InterPro" id="IPR017205">
    <property type="entry name" value="Sig_transdc_His_kinase_ChrS"/>
</dbReference>
<dbReference type="InterPro" id="IPR005467">
    <property type="entry name" value="His_kinase_dom"/>
</dbReference>
<feature type="transmembrane region" description="Helical" evidence="18">
    <location>
        <begin position="163"/>
        <end position="180"/>
    </location>
</feature>
<keyword evidence="6" id="KW-0004">4Fe-4S</keyword>
<comment type="function">
    <text evidence="14">Member of the two-component regulatory system NreB/NreC involved in the control of dissimilatory nitrate/nitrite reduction in response to oxygen. NreB functions as a direct oxygen sensor histidine kinase which is autophosphorylated, in the absence of oxygen, probably at the conserved histidine residue, and transfers its phosphate group probably to a conserved aspartate residue of NreC. NreB/NreC activates the expression of the nitrate (narGHJI) and nitrite (nir) reductase operons, as well as the putative nitrate transporter gene narT.</text>
</comment>
<comment type="subcellular location">
    <subcellularLocation>
        <location evidence="3">Cytoplasm</location>
    </subcellularLocation>
</comment>
<dbReference type="InterPro" id="IPR004358">
    <property type="entry name" value="Sig_transdc_His_kin-like_C"/>
</dbReference>
<keyword evidence="9" id="KW-0479">Metal-binding</keyword>
<dbReference type="Gene3D" id="1.20.5.1930">
    <property type="match status" value="1"/>
</dbReference>
<dbReference type="PANTHER" id="PTHR24421">
    <property type="entry name" value="NITRATE/NITRITE SENSOR PROTEIN NARX-RELATED"/>
    <property type="match status" value="1"/>
</dbReference>
<evidence type="ECO:0000256" key="2">
    <source>
        <dbReference type="ARBA" id="ARBA00001966"/>
    </source>
</evidence>
<dbReference type="EMBL" id="JAVLVT010000010">
    <property type="protein sequence ID" value="MDS1272234.1"/>
    <property type="molecule type" value="Genomic_DNA"/>
</dbReference>
<dbReference type="GO" id="GO:0016301">
    <property type="term" value="F:kinase activity"/>
    <property type="evidence" value="ECO:0007669"/>
    <property type="project" value="UniProtKB-KW"/>
</dbReference>
<evidence type="ECO:0000256" key="15">
    <source>
        <dbReference type="ARBA" id="ARBA00030800"/>
    </source>
</evidence>
<keyword evidence="10 20" id="KW-0418">Kinase</keyword>
<dbReference type="Pfam" id="PF07730">
    <property type="entry name" value="HisKA_3"/>
    <property type="match status" value="1"/>
</dbReference>
<dbReference type="InterPro" id="IPR011712">
    <property type="entry name" value="Sig_transdc_His_kin_sub3_dim/P"/>
</dbReference>
<feature type="domain" description="Histidine kinase" evidence="19">
    <location>
        <begin position="323"/>
        <end position="413"/>
    </location>
</feature>
<keyword evidence="8" id="KW-0808">Transferase</keyword>
<evidence type="ECO:0000256" key="3">
    <source>
        <dbReference type="ARBA" id="ARBA00004496"/>
    </source>
</evidence>
<evidence type="ECO:0000256" key="5">
    <source>
        <dbReference type="ARBA" id="ARBA00017322"/>
    </source>
</evidence>
<dbReference type="Pfam" id="PF02518">
    <property type="entry name" value="HATPase_c"/>
    <property type="match status" value="1"/>
</dbReference>
<sequence>MPAPRSDMADPAGDSPRPGPSPTTASQAHAWELTWHWHLLVLTALATLAVLVYVAAEPGWRWVAVGLLVALGMWYLLAGRLLPGDDFTTARGWLVAGGMLALSAPVVAIAPVAAWGIFALGPLYFMLAGRWGGLVCVAVLMLASDVQRFLAGDLTSRETVVTLAIYILVLTFCGWLSGWIQRIISQSSERATLVEQLRQSRAEVARLSEEAGAAAERAHLAREIHDTLTQGFTSIVTLAQAVESELNTAPEEARRHVAMMRQTAQDNLAEARAIVAEQEPAALAGSTLDAALRRSTERLGAELGITARVTVQGQPRRLDPEPQVQLLRAGQEALANARRHAAATRVDVELTYTADSVALEVRDDGNGFAPDATPPGTGLWSMRQRAEEAGGHCAVASRPGAGTVVRLELPMTWPGPGA</sequence>
<evidence type="ECO:0000256" key="7">
    <source>
        <dbReference type="ARBA" id="ARBA00022490"/>
    </source>
</evidence>
<keyword evidence="18" id="KW-0472">Membrane</keyword>
<dbReference type="PRINTS" id="PR00344">
    <property type="entry name" value="BCTRLSENSOR"/>
</dbReference>
<name>A0ABU2HA81_9ACTN</name>